<evidence type="ECO:0000256" key="2">
    <source>
        <dbReference type="SAM" id="SignalP"/>
    </source>
</evidence>
<protein>
    <recommendedName>
        <fullName evidence="5">Beta-barrel assembly machine subunit BamE</fullName>
    </recommendedName>
</protein>
<accession>A0ABW8YKZ3</accession>
<feature type="signal peptide" evidence="2">
    <location>
        <begin position="1"/>
        <end position="20"/>
    </location>
</feature>
<keyword evidence="4" id="KW-1185">Reference proteome</keyword>
<evidence type="ECO:0000313" key="4">
    <source>
        <dbReference type="Proteomes" id="UP001629244"/>
    </source>
</evidence>
<evidence type="ECO:0000256" key="1">
    <source>
        <dbReference type="SAM" id="MobiDB-lite"/>
    </source>
</evidence>
<reference evidence="3 4" key="1">
    <citation type="submission" date="2024-06" db="EMBL/GenBank/DDBJ databases">
        <authorList>
            <person name="Kaempfer P."/>
            <person name="Viver T."/>
        </authorList>
    </citation>
    <scope>NUCLEOTIDE SEQUENCE [LARGE SCALE GENOMIC DNA]</scope>
    <source>
        <strain evidence="3 4">ST-64</strain>
    </source>
</reference>
<feature type="chain" id="PRO_5046953459" description="Beta-barrel assembly machine subunit BamE" evidence="2">
    <location>
        <begin position="21"/>
        <end position="211"/>
    </location>
</feature>
<feature type="region of interest" description="Disordered" evidence="1">
    <location>
        <begin position="38"/>
        <end position="68"/>
    </location>
</feature>
<dbReference type="PROSITE" id="PS51257">
    <property type="entry name" value="PROKAR_LIPOPROTEIN"/>
    <property type="match status" value="1"/>
</dbReference>
<dbReference type="RefSeq" id="WP_408076843.1">
    <property type="nucleotide sequence ID" value="NZ_JBELQC010000001.1"/>
</dbReference>
<comment type="caution">
    <text evidence="3">The sequence shown here is derived from an EMBL/GenBank/DDBJ whole genome shotgun (WGS) entry which is preliminary data.</text>
</comment>
<proteinExistence type="predicted"/>
<keyword evidence="2" id="KW-0732">Signal</keyword>
<name>A0ABW8YKZ3_9SPHN</name>
<gene>
    <name evidence="3" type="ORF">ABS767_02795</name>
</gene>
<evidence type="ECO:0000313" key="3">
    <source>
        <dbReference type="EMBL" id="MFL9839881.1"/>
    </source>
</evidence>
<evidence type="ECO:0008006" key="5">
    <source>
        <dbReference type="Google" id="ProtNLM"/>
    </source>
</evidence>
<dbReference type="Proteomes" id="UP001629244">
    <property type="component" value="Unassembled WGS sequence"/>
</dbReference>
<feature type="compositionally biased region" description="Pro residues" evidence="1">
    <location>
        <begin position="43"/>
        <end position="63"/>
    </location>
</feature>
<sequence length="211" mass="21545">MKTILAATALTLVLAACSPAAPDSDNTLDVANDTMIEQGAAPTPTPNPAPTEGPAMTPDPAPSAPANAKTLTLDGLGPLRIGQPVTAASGFAQRGAQIPGSDCRTVSSPDYPGVYAIVQDNAVRRITVGKSSDVKLIEGIGVGATEKQVMAAFGGFRSTPHKYVEAPAKYLTAPNADSGDPALRFEIGRDGKVTMMHVGTMPVLGYVEGCA</sequence>
<organism evidence="3 4">
    <name type="scientific">Sphingomonas plantiphila</name>
    <dbReference type="NCBI Taxonomy" id="3163295"/>
    <lineage>
        <taxon>Bacteria</taxon>
        <taxon>Pseudomonadati</taxon>
        <taxon>Pseudomonadota</taxon>
        <taxon>Alphaproteobacteria</taxon>
        <taxon>Sphingomonadales</taxon>
        <taxon>Sphingomonadaceae</taxon>
        <taxon>Sphingomonas</taxon>
    </lineage>
</organism>
<dbReference type="EMBL" id="JBELQC010000001">
    <property type="protein sequence ID" value="MFL9839881.1"/>
    <property type="molecule type" value="Genomic_DNA"/>
</dbReference>